<keyword evidence="2" id="KW-0732">Signal</keyword>
<accession>G3BCU6</accession>
<dbReference type="GO" id="GO:0006491">
    <property type="term" value="P:N-glycan processing"/>
    <property type="evidence" value="ECO:0007669"/>
    <property type="project" value="TreeGrafter"/>
</dbReference>
<dbReference type="PANTHER" id="PTHR12630">
    <property type="entry name" value="N-LINKED OLIGOSACCHARIDE PROCESSING"/>
    <property type="match status" value="1"/>
</dbReference>
<evidence type="ECO:0000313" key="8">
    <source>
        <dbReference type="Proteomes" id="UP000000707"/>
    </source>
</evidence>
<dbReference type="PROSITE" id="PS51914">
    <property type="entry name" value="MRH"/>
    <property type="match status" value="1"/>
</dbReference>
<organism evidence="8">
    <name type="scientific">Candida tenuis (strain ATCC 10573 / BCRC 21748 / CBS 615 / JCM 9827 / NBRC 10315 / NRRL Y-1498 / VKM Y-70)</name>
    <name type="common">Yeast</name>
    <name type="synonym">Yamadazyma tenuis</name>
    <dbReference type="NCBI Taxonomy" id="590646"/>
    <lineage>
        <taxon>Eukaryota</taxon>
        <taxon>Fungi</taxon>
        <taxon>Dikarya</taxon>
        <taxon>Ascomycota</taxon>
        <taxon>Saccharomycotina</taxon>
        <taxon>Pichiomycetes</taxon>
        <taxon>Debaryomycetaceae</taxon>
        <taxon>Yamadazyma</taxon>
    </lineage>
</organism>
<keyword evidence="3" id="KW-0256">Endoplasmic reticulum</keyword>
<dbReference type="OrthoDB" id="28322at2759"/>
<dbReference type="PANTHER" id="PTHR12630:SF1">
    <property type="entry name" value="GLUCOSIDASE 2 SUBUNIT BETA"/>
    <property type="match status" value="1"/>
</dbReference>
<dbReference type="SUPFAM" id="SSF50911">
    <property type="entry name" value="Mannose 6-phosphate receptor domain"/>
    <property type="match status" value="1"/>
</dbReference>
<dbReference type="InterPro" id="IPR039794">
    <property type="entry name" value="Gtb1-like"/>
</dbReference>
<dbReference type="InterPro" id="IPR036607">
    <property type="entry name" value="PRKCSH"/>
</dbReference>
<dbReference type="HOGENOM" id="CLU_016834_2_1_1"/>
<dbReference type="GO" id="GO:0017177">
    <property type="term" value="C:glucosidase II complex"/>
    <property type="evidence" value="ECO:0007669"/>
    <property type="project" value="TreeGrafter"/>
</dbReference>
<dbReference type="InterPro" id="IPR044865">
    <property type="entry name" value="MRH_dom"/>
</dbReference>
<dbReference type="InterPro" id="IPR028146">
    <property type="entry name" value="PRKCSH_N"/>
</dbReference>
<keyword evidence="4" id="KW-1015">Disulfide bond</keyword>
<reference evidence="7 8" key="1">
    <citation type="journal article" date="2011" name="Proc. Natl. Acad. Sci. U.S.A.">
        <title>Comparative genomics of xylose-fermenting fungi for enhanced biofuel production.</title>
        <authorList>
            <person name="Wohlbach D.J."/>
            <person name="Kuo A."/>
            <person name="Sato T.K."/>
            <person name="Potts K.M."/>
            <person name="Salamov A.A."/>
            <person name="LaButti K.M."/>
            <person name="Sun H."/>
            <person name="Clum A."/>
            <person name="Pangilinan J.L."/>
            <person name="Lindquist E.A."/>
            <person name="Lucas S."/>
            <person name="Lapidus A."/>
            <person name="Jin M."/>
            <person name="Gunawan C."/>
            <person name="Balan V."/>
            <person name="Dale B.E."/>
            <person name="Jeffries T.W."/>
            <person name="Zinkel R."/>
            <person name="Barry K.W."/>
            <person name="Grigoriev I.V."/>
            <person name="Gasch A.P."/>
        </authorList>
    </citation>
    <scope>NUCLEOTIDE SEQUENCE [LARGE SCALE GENOMIC DNA]</scope>
    <source>
        <strain evidence="8">ATCC 10573 / BCRC 21748 / CBS 615 / JCM 9827 / NBRC 10315 / NRRL Y-1498 / VKM Y-70</strain>
    </source>
</reference>
<evidence type="ECO:0000259" key="6">
    <source>
        <dbReference type="PROSITE" id="PS51914"/>
    </source>
</evidence>
<protein>
    <recommendedName>
        <fullName evidence="1">Glucosidase 2 subunit beta</fullName>
    </recommendedName>
</protein>
<dbReference type="KEGG" id="cten:18246173"/>
<dbReference type="eggNOG" id="KOG2397">
    <property type="taxonomic scope" value="Eukaryota"/>
</dbReference>
<dbReference type="InterPro" id="IPR009011">
    <property type="entry name" value="Man6P_isomerase_rcpt-bd_dom_sf"/>
</dbReference>
<evidence type="ECO:0000256" key="3">
    <source>
        <dbReference type="ARBA" id="ARBA00022824"/>
    </source>
</evidence>
<evidence type="ECO:0000256" key="4">
    <source>
        <dbReference type="ARBA" id="ARBA00023157"/>
    </source>
</evidence>
<evidence type="ECO:0000256" key="2">
    <source>
        <dbReference type="ARBA" id="ARBA00022729"/>
    </source>
</evidence>
<dbReference type="Proteomes" id="UP000000707">
    <property type="component" value="Unassembled WGS sequence"/>
</dbReference>
<dbReference type="Pfam" id="PF13015">
    <property type="entry name" value="PRKCSH_1"/>
    <property type="match status" value="1"/>
</dbReference>
<keyword evidence="5" id="KW-0175">Coiled coil</keyword>
<keyword evidence="8" id="KW-1185">Reference proteome</keyword>
<dbReference type="STRING" id="590646.G3BCU6"/>
<name>G3BCU6_CANTC</name>
<dbReference type="Gene3D" id="2.70.130.10">
    <property type="entry name" value="Mannose-6-phosphate receptor binding domain"/>
    <property type="match status" value="1"/>
</dbReference>
<feature type="domain" description="MRH" evidence="6">
    <location>
        <begin position="370"/>
        <end position="476"/>
    </location>
</feature>
<dbReference type="Pfam" id="PF12999">
    <property type="entry name" value="PRKCSH-like"/>
    <property type="match status" value="1"/>
</dbReference>
<gene>
    <name evidence="7" type="ORF">CANTEDRAFT_110157</name>
</gene>
<evidence type="ECO:0000256" key="5">
    <source>
        <dbReference type="SAM" id="Coils"/>
    </source>
</evidence>
<dbReference type="EMBL" id="GL996528">
    <property type="protein sequence ID" value="EGV60213.1"/>
    <property type="molecule type" value="Genomic_DNA"/>
</dbReference>
<proteinExistence type="predicted"/>
<sequence length="493" mass="55385">MKSSIILGIYAVCVVEGHIMGVSPEKQHLYEPITGSNDADKKWRCLGDPSIVIDYSQINDDYCDCPDGSDEIGTNACKFNQSNMFYCANDGHIPGYIENFKLNDGTCDYDRCCDGSDEYITGNCPNKCKEIHDQYVMYEALMEEKVRLAASTNTKLKQDAIALKDRVEAKLESFRQENVNLVDKLTQLEEAQAHGFVGTQELSVYDEISSYTNKVAEKAADLEATHASTSQRAKKLEAILHNLLTNYNPNFNDAAVKEAVNKFQDYLANKEDSDDVSGISSDLEQLNEYAKTVMVGESHYSSPETFDHTVPTFGNMIHYYITKIFRLFDAEAVDQLVLKHIKTPEGLDVEIDSTRKGISTLNKNIETLEADLAADYGPDDILRALVGKWVNTNIGGYEYKVGLLNQVYQDGNLLGVYSHYKDGKLYYINGHRCWNGPLRSAVIEFICGDDQQVLSIAEPEKCEYHIQVSSPLSCQKMSQSDIQKSFKIDYSRL</sequence>
<feature type="coiled-coil region" evidence="5">
    <location>
        <begin position="157"/>
        <end position="191"/>
    </location>
</feature>
<dbReference type="GeneID" id="18246173"/>
<dbReference type="AlphaFoldDB" id="G3BCU6"/>
<evidence type="ECO:0000256" key="1">
    <source>
        <dbReference type="ARBA" id="ARBA00022387"/>
    </source>
</evidence>
<evidence type="ECO:0000313" key="7">
    <source>
        <dbReference type="EMBL" id="EGV60213.1"/>
    </source>
</evidence>